<accession>A0A1E5VX86</accession>
<proteinExistence type="predicted"/>
<organism evidence="1 2">
    <name type="scientific">Dichanthelium oligosanthes</name>
    <dbReference type="NCBI Taxonomy" id="888268"/>
    <lineage>
        <taxon>Eukaryota</taxon>
        <taxon>Viridiplantae</taxon>
        <taxon>Streptophyta</taxon>
        <taxon>Embryophyta</taxon>
        <taxon>Tracheophyta</taxon>
        <taxon>Spermatophyta</taxon>
        <taxon>Magnoliopsida</taxon>
        <taxon>Liliopsida</taxon>
        <taxon>Poales</taxon>
        <taxon>Poaceae</taxon>
        <taxon>PACMAD clade</taxon>
        <taxon>Panicoideae</taxon>
        <taxon>Panicodae</taxon>
        <taxon>Paniceae</taxon>
        <taxon>Dichantheliinae</taxon>
        <taxon>Dichanthelium</taxon>
    </lineage>
</organism>
<keyword evidence="2" id="KW-1185">Reference proteome</keyword>
<dbReference type="Proteomes" id="UP000095767">
    <property type="component" value="Unassembled WGS sequence"/>
</dbReference>
<feature type="non-terminal residue" evidence="1">
    <location>
        <position position="1"/>
    </location>
</feature>
<comment type="caution">
    <text evidence="1">The sequence shown here is derived from an EMBL/GenBank/DDBJ whole genome shotgun (WGS) entry which is preliminary data.</text>
</comment>
<gene>
    <name evidence="1" type="ORF">BAE44_0009245</name>
</gene>
<evidence type="ECO:0000313" key="1">
    <source>
        <dbReference type="EMBL" id="OEL29730.1"/>
    </source>
</evidence>
<dbReference type="AlphaFoldDB" id="A0A1E5VX86"/>
<sequence>LRKDDTHKSRNGPNFFGILRAGPWFLQICPWALLFRPLQSSVPYHEVHVVLHLHPSLSFSCSCTLGFAVKRRIPVQ</sequence>
<dbReference type="EMBL" id="LWDX02027010">
    <property type="protein sequence ID" value="OEL29730.1"/>
    <property type="molecule type" value="Genomic_DNA"/>
</dbReference>
<reference evidence="1 2" key="1">
    <citation type="submission" date="2016-09" db="EMBL/GenBank/DDBJ databases">
        <title>The draft genome of Dichanthelium oligosanthes: A C3 panicoid grass species.</title>
        <authorList>
            <person name="Studer A.J."/>
            <person name="Schnable J.C."/>
            <person name="Brutnell T.P."/>
        </authorList>
    </citation>
    <scope>NUCLEOTIDE SEQUENCE [LARGE SCALE GENOMIC DNA]</scope>
    <source>
        <strain evidence="2">cv. Kellogg 1175</strain>
        <tissue evidence="1">Leaf</tissue>
    </source>
</reference>
<protein>
    <submittedName>
        <fullName evidence="1">Uncharacterized protein</fullName>
    </submittedName>
</protein>
<evidence type="ECO:0000313" key="2">
    <source>
        <dbReference type="Proteomes" id="UP000095767"/>
    </source>
</evidence>
<name>A0A1E5VX86_9POAL</name>